<dbReference type="Gene3D" id="3.60.10.10">
    <property type="entry name" value="Endonuclease/exonuclease/phosphatase"/>
    <property type="match status" value="1"/>
</dbReference>
<dbReference type="InterPro" id="IPR036691">
    <property type="entry name" value="Endo/exonu/phosph_ase_sf"/>
</dbReference>
<dbReference type="EMBL" id="BMAO01014330">
    <property type="protein sequence ID" value="GFQ94251.1"/>
    <property type="molecule type" value="Genomic_DNA"/>
</dbReference>
<gene>
    <name evidence="1" type="ORF">TNCT_580271</name>
</gene>
<dbReference type="Proteomes" id="UP000887116">
    <property type="component" value="Unassembled WGS sequence"/>
</dbReference>
<reference evidence="1" key="1">
    <citation type="submission" date="2020-07" db="EMBL/GenBank/DDBJ databases">
        <title>Multicomponent nature underlies the extraordinary mechanical properties of spider dragline silk.</title>
        <authorList>
            <person name="Kono N."/>
            <person name="Nakamura H."/>
            <person name="Mori M."/>
            <person name="Yoshida Y."/>
            <person name="Ohtoshi R."/>
            <person name="Malay A.D."/>
            <person name="Moran D.A.P."/>
            <person name="Tomita M."/>
            <person name="Numata K."/>
            <person name="Arakawa K."/>
        </authorList>
    </citation>
    <scope>NUCLEOTIDE SEQUENCE</scope>
</reference>
<dbReference type="OrthoDB" id="7698997at2759"/>
<evidence type="ECO:0000313" key="1">
    <source>
        <dbReference type="EMBL" id="GFQ94251.1"/>
    </source>
</evidence>
<accession>A0A8X6L3L2</accession>
<keyword evidence="2" id="KW-1185">Reference proteome</keyword>
<evidence type="ECO:0000313" key="2">
    <source>
        <dbReference type="Proteomes" id="UP000887116"/>
    </source>
</evidence>
<dbReference type="SUPFAM" id="SSF56219">
    <property type="entry name" value="DNase I-like"/>
    <property type="match status" value="1"/>
</dbReference>
<protein>
    <submittedName>
        <fullName evidence="1">Uncharacterized protein</fullName>
    </submittedName>
</protein>
<sequence length="99" mass="11726">MENNIHIDYLHETWLNDRTQYNIKNFTTITKDKKDRRGGGNAFLIRDTVKNKILSFSEDTDNTEVQALEVFIPEHTFALVNVYHPDKFIINPNRFRKIS</sequence>
<comment type="caution">
    <text evidence="1">The sequence shown here is derived from an EMBL/GenBank/DDBJ whole genome shotgun (WGS) entry which is preliminary data.</text>
</comment>
<organism evidence="1 2">
    <name type="scientific">Trichonephila clavata</name>
    <name type="common">Joro spider</name>
    <name type="synonym">Nephila clavata</name>
    <dbReference type="NCBI Taxonomy" id="2740835"/>
    <lineage>
        <taxon>Eukaryota</taxon>
        <taxon>Metazoa</taxon>
        <taxon>Ecdysozoa</taxon>
        <taxon>Arthropoda</taxon>
        <taxon>Chelicerata</taxon>
        <taxon>Arachnida</taxon>
        <taxon>Araneae</taxon>
        <taxon>Araneomorphae</taxon>
        <taxon>Entelegynae</taxon>
        <taxon>Araneoidea</taxon>
        <taxon>Nephilidae</taxon>
        <taxon>Trichonephila</taxon>
    </lineage>
</organism>
<proteinExistence type="predicted"/>
<name>A0A8X6L3L2_TRICU</name>
<dbReference type="AlphaFoldDB" id="A0A8X6L3L2"/>